<evidence type="ECO:0000313" key="8">
    <source>
        <dbReference type="Proteomes" id="UP000014760"/>
    </source>
</evidence>
<evidence type="ECO:0000313" key="6">
    <source>
        <dbReference type="EMBL" id="ELU13850.1"/>
    </source>
</evidence>
<reference evidence="6 8" key="2">
    <citation type="journal article" date="2013" name="Nature">
        <title>Insights into bilaterian evolution from three spiralian genomes.</title>
        <authorList>
            <person name="Simakov O."/>
            <person name="Marletaz F."/>
            <person name="Cho S.J."/>
            <person name="Edsinger-Gonzales E."/>
            <person name="Havlak P."/>
            <person name="Hellsten U."/>
            <person name="Kuo D.H."/>
            <person name="Larsson T."/>
            <person name="Lv J."/>
            <person name="Arendt D."/>
            <person name="Savage R."/>
            <person name="Osoegawa K."/>
            <person name="de Jong P."/>
            <person name="Grimwood J."/>
            <person name="Chapman J.A."/>
            <person name="Shapiro H."/>
            <person name="Aerts A."/>
            <person name="Otillar R.P."/>
            <person name="Terry A.Y."/>
            <person name="Boore J.L."/>
            <person name="Grigoriev I.V."/>
            <person name="Lindberg D.R."/>
            <person name="Seaver E.C."/>
            <person name="Weisblat D.A."/>
            <person name="Putnam N.H."/>
            <person name="Rokhsar D.S."/>
        </authorList>
    </citation>
    <scope>NUCLEOTIDE SEQUENCE</scope>
    <source>
        <strain evidence="6 8">I ESC-2004</strain>
    </source>
</reference>
<dbReference type="PANTHER" id="PTHR42721:SF42">
    <property type="entry name" value="FIBRONECTIN TYPE III-LIKE DOMAIN-CONTAINING PROTEIN"/>
    <property type="match status" value="1"/>
</dbReference>
<dbReference type="SUPFAM" id="SSF51445">
    <property type="entry name" value="(Trans)glycosidases"/>
    <property type="match status" value="1"/>
</dbReference>
<feature type="domain" description="Fibronectin type III-like" evidence="5">
    <location>
        <begin position="533"/>
        <end position="605"/>
    </location>
</feature>
<evidence type="ECO:0000256" key="4">
    <source>
        <dbReference type="SAM" id="SignalP"/>
    </source>
</evidence>
<accession>R7VDU3</accession>
<dbReference type="InterPro" id="IPR036881">
    <property type="entry name" value="Glyco_hydro_3_C_sf"/>
</dbReference>
<evidence type="ECO:0000256" key="1">
    <source>
        <dbReference type="ARBA" id="ARBA00022729"/>
    </source>
</evidence>
<feature type="signal peptide" evidence="4">
    <location>
        <begin position="1"/>
        <end position="16"/>
    </location>
</feature>
<dbReference type="SUPFAM" id="SSF52279">
    <property type="entry name" value="Beta-D-glucan exohydrolase, C-terminal domain"/>
    <property type="match status" value="1"/>
</dbReference>
<organism evidence="6">
    <name type="scientific">Capitella teleta</name>
    <name type="common">Polychaete worm</name>
    <dbReference type="NCBI Taxonomy" id="283909"/>
    <lineage>
        <taxon>Eukaryota</taxon>
        <taxon>Metazoa</taxon>
        <taxon>Spiralia</taxon>
        <taxon>Lophotrochozoa</taxon>
        <taxon>Annelida</taxon>
        <taxon>Polychaeta</taxon>
        <taxon>Sedentaria</taxon>
        <taxon>Scolecida</taxon>
        <taxon>Capitellidae</taxon>
        <taxon>Capitella</taxon>
    </lineage>
</organism>
<keyword evidence="2" id="KW-0378">Hydrolase</keyword>
<protein>
    <recommendedName>
        <fullName evidence="5">Fibronectin type III-like domain-containing protein</fullName>
    </recommendedName>
</protein>
<name>R7VDU3_CAPTE</name>
<dbReference type="GO" id="GO:0046556">
    <property type="term" value="F:alpha-L-arabinofuranosidase activity"/>
    <property type="evidence" value="ECO:0007669"/>
    <property type="project" value="TreeGrafter"/>
</dbReference>
<dbReference type="GO" id="GO:0045493">
    <property type="term" value="P:xylan catabolic process"/>
    <property type="evidence" value="ECO:0007669"/>
    <property type="project" value="InterPro"/>
</dbReference>
<dbReference type="PANTHER" id="PTHR42721">
    <property type="entry name" value="SUGAR HYDROLASE-RELATED"/>
    <property type="match status" value="1"/>
</dbReference>
<dbReference type="InterPro" id="IPR044993">
    <property type="entry name" value="BXL"/>
</dbReference>
<feature type="chain" id="PRO_5008788939" description="Fibronectin type III-like domain-containing protein" evidence="4">
    <location>
        <begin position="17"/>
        <end position="626"/>
    </location>
</feature>
<dbReference type="InterPro" id="IPR017853">
    <property type="entry name" value="GH"/>
</dbReference>
<reference evidence="8" key="1">
    <citation type="submission" date="2012-12" db="EMBL/GenBank/DDBJ databases">
        <authorList>
            <person name="Hellsten U."/>
            <person name="Grimwood J."/>
            <person name="Chapman J.A."/>
            <person name="Shapiro H."/>
            <person name="Aerts A."/>
            <person name="Otillar R.P."/>
            <person name="Terry A.Y."/>
            <person name="Boore J.L."/>
            <person name="Simakov O."/>
            <person name="Marletaz F."/>
            <person name="Cho S.-J."/>
            <person name="Edsinger-Gonzales E."/>
            <person name="Havlak P."/>
            <person name="Kuo D.-H."/>
            <person name="Larsson T."/>
            <person name="Lv J."/>
            <person name="Arendt D."/>
            <person name="Savage R."/>
            <person name="Osoegawa K."/>
            <person name="de Jong P."/>
            <person name="Lindberg D.R."/>
            <person name="Seaver E.C."/>
            <person name="Weisblat D.A."/>
            <person name="Putnam N.H."/>
            <person name="Grigoriev I.V."/>
            <person name="Rokhsar D.S."/>
        </authorList>
    </citation>
    <scope>NUCLEOTIDE SEQUENCE</scope>
    <source>
        <strain evidence="8">I ESC-2004</strain>
    </source>
</reference>
<dbReference type="Gene3D" id="3.40.50.1700">
    <property type="entry name" value="Glycoside hydrolase family 3 C-terminal domain"/>
    <property type="match status" value="1"/>
</dbReference>
<dbReference type="STRING" id="283909.R7VDU3"/>
<sequence>MDARILLWWIIPCIAGVKYPFLDPSLPWDVRVDDLVSRLTIEEVIGQTMASLSPPIPRLGIKGFVWGTECLRGVAFTKSTAFPQALGLAATFSSELVHNISEAVAIEARAHWNADRAQGRVVDHEGLSCFSPVINIMRHPLWGRNQETYGEDPFLSGSLAQAFVRGLQGTDPRYVRASAGCKHFDVHGGPENIPSSRFSFDSKVSVRDWRMTFLPQFKMCIEAGTHSLMCSYNSINGVPACANRKLLTTLARQEFGFKGFVVSDDWAIEFINTKHQYVNDSSPEHRELSIRAASMSFVLLKNINVLPLKKKVPKLASLKVFHPSELQFPIASGCDDTVCGTYNKSETLNAVRHSDLVIIALGTGQAVEKEGKDRRDAELPGHQLQLLKDAVTAAEGVPVVLLLFNAGPLNVTWAKSRPDVHAILACFFPAQATGQALFRTLTMADGQSAPAGRLPATWPLDPEQVPSMTNYSMAGHTYRYFDQDRSLYPFGYGLSYSSFQYSHLCFNASSIIGGEAIAVTVQVKNTGNYPSYEVVQVYLSWPNDSLNIPKPEIQLVGFSRPYVGNGQSVKVEFKVKADQMAVWVDDTTGFGFIPGKMTLYVGGQQPRTVTRAPSNVLTKQFSLVRA</sequence>
<gene>
    <name evidence="6" type="ORF">CAPTEDRAFT_222124</name>
</gene>
<dbReference type="AlphaFoldDB" id="R7VDU3"/>
<dbReference type="OMA" id="WGFKGHV"/>
<dbReference type="Pfam" id="PF14310">
    <property type="entry name" value="Fn3-like"/>
    <property type="match status" value="1"/>
</dbReference>
<dbReference type="InterPro" id="IPR026891">
    <property type="entry name" value="Fn3-like"/>
</dbReference>
<evidence type="ECO:0000259" key="5">
    <source>
        <dbReference type="SMART" id="SM01217"/>
    </source>
</evidence>
<proteinExistence type="predicted"/>
<evidence type="ECO:0000256" key="3">
    <source>
        <dbReference type="ARBA" id="ARBA00023295"/>
    </source>
</evidence>
<dbReference type="InterPro" id="IPR001764">
    <property type="entry name" value="Glyco_hydro_3_N"/>
</dbReference>
<dbReference type="OrthoDB" id="47059at2759"/>
<keyword evidence="3" id="KW-0326">Glycosidase</keyword>
<dbReference type="Pfam" id="PF01915">
    <property type="entry name" value="Glyco_hydro_3_C"/>
    <property type="match status" value="1"/>
</dbReference>
<dbReference type="Pfam" id="PF00933">
    <property type="entry name" value="Glyco_hydro_3"/>
    <property type="match status" value="1"/>
</dbReference>
<dbReference type="GO" id="GO:0009044">
    <property type="term" value="F:xylan 1,4-beta-xylosidase activity"/>
    <property type="evidence" value="ECO:0007669"/>
    <property type="project" value="InterPro"/>
</dbReference>
<evidence type="ECO:0000256" key="2">
    <source>
        <dbReference type="ARBA" id="ARBA00022801"/>
    </source>
</evidence>
<dbReference type="InterPro" id="IPR036962">
    <property type="entry name" value="Glyco_hydro_3_N_sf"/>
</dbReference>
<dbReference type="Proteomes" id="UP000014760">
    <property type="component" value="Unassembled WGS sequence"/>
</dbReference>
<dbReference type="GO" id="GO:0031222">
    <property type="term" value="P:arabinan catabolic process"/>
    <property type="evidence" value="ECO:0007669"/>
    <property type="project" value="TreeGrafter"/>
</dbReference>
<dbReference type="HOGENOM" id="CLU_004542_5_3_1"/>
<dbReference type="SMART" id="SM01217">
    <property type="entry name" value="Fn3_like"/>
    <property type="match status" value="1"/>
</dbReference>
<dbReference type="EMBL" id="KB295002">
    <property type="protein sequence ID" value="ELU13850.1"/>
    <property type="molecule type" value="Genomic_DNA"/>
</dbReference>
<keyword evidence="8" id="KW-1185">Reference proteome</keyword>
<dbReference type="Gene3D" id="2.60.40.10">
    <property type="entry name" value="Immunoglobulins"/>
    <property type="match status" value="1"/>
</dbReference>
<dbReference type="EMBL" id="AMQN01005056">
    <property type="status" value="NOT_ANNOTATED_CDS"/>
    <property type="molecule type" value="Genomic_DNA"/>
</dbReference>
<evidence type="ECO:0000313" key="7">
    <source>
        <dbReference type="EnsemblMetazoa" id="CapteP222124"/>
    </source>
</evidence>
<keyword evidence="1 4" id="KW-0732">Signal</keyword>
<dbReference type="InterPro" id="IPR013783">
    <property type="entry name" value="Ig-like_fold"/>
</dbReference>
<reference evidence="7" key="3">
    <citation type="submission" date="2015-06" db="UniProtKB">
        <authorList>
            <consortium name="EnsemblMetazoa"/>
        </authorList>
    </citation>
    <scope>IDENTIFICATION</scope>
</reference>
<dbReference type="Gene3D" id="3.20.20.300">
    <property type="entry name" value="Glycoside hydrolase, family 3, N-terminal domain"/>
    <property type="match status" value="1"/>
</dbReference>
<dbReference type="PRINTS" id="PR00133">
    <property type="entry name" value="GLHYDRLASE3"/>
</dbReference>
<dbReference type="EnsemblMetazoa" id="CapteT222124">
    <property type="protein sequence ID" value="CapteP222124"/>
    <property type="gene ID" value="CapteG222124"/>
</dbReference>
<dbReference type="InterPro" id="IPR002772">
    <property type="entry name" value="Glyco_hydro_3_C"/>
</dbReference>